<proteinExistence type="predicted"/>
<evidence type="ECO:0000256" key="4">
    <source>
        <dbReference type="ARBA" id="ARBA00022984"/>
    </source>
</evidence>
<dbReference type="Gene3D" id="3.10.20.800">
    <property type="match status" value="1"/>
</dbReference>
<dbReference type="Pfam" id="PF03734">
    <property type="entry name" value="YkuD"/>
    <property type="match status" value="1"/>
</dbReference>
<keyword evidence="9" id="KW-1185">Reference proteome</keyword>
<evidence type="ECO:0000256" key="6">
    <source>
        <dbReference type="PROSITE-ProRule" id="PRU01373"/>
    </source>
</evidence>
<protein>
    <submittedName>
        <fullName evidence="8">L,D-transpeptidase family protein</fullName>
    </submittedName>
</protein>
<dbReference type="SUPFAM" id="SSF143985">
    <property type="entry name" value="L,D-transpeptidase pre-catalytic domain-like"/>
    <property type="match status" value="1"/>
</dbReference>
<dbReference type="PANTHER" id="PTHR30582">
    <property type="entry name" value="L,D-TRANSPEPTIDASE"/>
    <property type="match status" value="1"/>
</dbReference>
<evidence type="ECO:0000256" key="2">
    <source>
        <dbReference type="ARBA" id="ARBA00022679"/>
    </source>
</evidence>
<accession>A0ABY7QS91</accession>
<dbReference type="Gene3D" id="2.40.440.10">
    <property type="entry name" value="L,D-transpeptidase catalytic domain-like"/>
    <property type="match status" value="1"/>
</dbReference>
<keyword evidence="2" id="KW-0808">Transferase</keyword>
<organism evidence="8 9">
    <name type="scientific">Peptoniphilus equinus</name>
    <dbReference type="NCBI Taxonomy" id="3016343"/>
    <lineage>
        <taxon>Bacteria</taxon>
        <taxon>Bacillati</taxon>
        <taxon>Bacillota</taxon>
        <taxon>Tissierellia</taxon>
        <taxon>Tissierellales</taxon>
        <taxon>Peptoniphilaceae</taxon>
        <taxon>Peptoniphilus</taxon>
    </lineage>
</organism>
<evidence type="ECO:0000259" key="7">
    <source>
        <dbReference type="PROSITE" id="PS52029"/>
    </source>
</evidence>
<feature type="active site" description="Nucleophile" evidence="6">
    <location>
        <position position="426"/>
    </location>
</feature>
<gene>
    <name evidence="8" type="ORF">O6R05_06550</name>
</gene>
<evidence type="ECO:0000256" key="1">
    <source>
        <dbReference type="ARBA" id="ARBA00004752"/>
    </source>
</evidence>
<dbReference type="SUPFAM" id="SSF141523">
    <property type="entry name" value="L,D-transpeptidase catalytic domain-like"/>
    <property type="match status" value="1"/>
</dbReference>
<dbReference type="PANTHER" id="PTHR30582:SF33">
    <property type="entry name" value="EXPORTED PROTEIN"/>
    <property type="match status" value="1"/>
</dbReference>
<dbReference type="CDD" id="cd16913">
    <property type="entry name" value="YkuD_like"/>
    <property type="match status" value="1"/>
</dbReference>
<reference evidence="8 9" key="1">
    <citation type="submission" date="2023-01" db="EMBL/GenBank/DDBJ databases">
        <authorList>
            <person name="Lee S.H."/>
            <person name="Jung H.S."/>
            <person name="Yun J.U."/>
        </authorList>
    </citation>
    <scope>NUCLEOTIDE SEQUENCE [LARGE SCALE GENOMIC DNA]</scope>
    <source>
        <strain evidence="8 9">CBA3646</strain>
    </source>
</reference>
<dbReference type="InterPro" id="IPR038054">
    <property type="entry name" value="LD_TPept-like_central_sf"/>
</dbReference>
<keyword evidence="5 6" id="KW-0961">Cell wall biogenesis/degradation</keyword>
<sequence length="457" mass="51327">MKRFFQLSLALILLAIVGVYVLGALFFNDIYMPRTYINGKDFSLTAKSELEENYNAIYDNYTLTLKERDGEEVIPTAAFDYTDRLKEGAEVAQNPMYWPLYLLVDKQYKAPSVSTMDRAEFQTVLSGLTLLSTPRVAPQDAKVIYDGTAFTIQEEVLGNTIDTAKFTAAVEKAIQNRDDVLDLDAAEIYIAPQKTKDDPQLLALRDGKNSVLGFSITYDFADRQEVLQADRLANLYGIDDKGNFTVDKSLVENYVATTLKAYDTFKGTRDFSTTGLGVARVPGGIYGWLTDIGKTTDALVQALNDGKTVTMKPVYKLEGHSRAQNDVGNSYIEIDLGRQHMWLYREGQLVLDTPVVTGNPNEGNSTPTGTQKIWSRETDRILKGKTWESHVNYWLPFDWTGCGVHDSEWRDQYGNTIYRTNGSHGCVNTPPAVMAQLYDNTFYNMPVVIYDSTTQMI</sequence>
<evidence type="ECO:0000313" key="8">
    <source>
        <dbReference type="EMBL" id="WBW49655.1"/>
    </source>
</evidence>
<dbReference type="RefSeq" id="WP_271191186.1">
    <property type="nucleotide sequence ID" value="NZ_CP115667.1"/>
</dbReference>
<dbReference type="Pfam" id="PF12229">
    <property type="entry name" value="PG_binding_4"/>
    <property type="match status" value="1"/>
</dbReference>
<comment type="pathway">
    <text evidence="1 6">Cell wall biogenesis; peptidoglycan biosynthesis.</text>
</comment>
<evidence type="ECO:0000313" key="9">
    <source>
        <dbReference type="Proteomes" id="UP001210339"/>
    </source>
</evidence>
<dbReference type="EMBL" id="CP115667">
    <property type="protein sequence ID" value="WBW49655.1"/>
    <property type="molecule type" value="Genomic_DNA"/>
</dbReference>
<dbReference type="InterPro" id="IPR050979">
    <property type="entry name" value="LD-transpeptidase"/>
</dbReference>
<evidence type="ECO:0000256" key="3">
    <source>
        <dbReference type="ARBA" id="ARBA00022960"/>
    </source>
</evidence>
<dbReference type="InterPro" id="IPR038063">
    <property type="entry name" value="Transpep_catalytic_dom"/>
</dbReference>
<dbReference type="InterPro" id="IPR005490">
    <property type="entry name" value="LD_TPept_cat_dom"/>
</dbReference>
<feature type="active site" description="Proton donor/acceptor" evidence="6">
    <location>
        <position position="405"/>
    </location>
</feature>
<name>A0ABY7QS91_9FIRM</name>
<evidence type="ECO:0000256" key="5">
    <source>
        <dbReference type="ARBA" id="ARBA00023316"/>
    </source>
</evidence>
<keyword evidence="4 6" id="KW-0573">Peptidoglycan synthesis</keyword>
<feature type="domain" description="L,D-TPase catalytic" evidence="7">
    <location>
        <begin position="330"/>
        <end position="450"/>
    </location>
</feature>
<dbReference type="PROSITE" id="PS52029">
    <property type="entry name" value="LD_TPASE"/>
    <property type="match status" value="1"/>
</dbReference>
<dbReference type="InterPro" id="IPR022029">
    <property type="entry name" value="YoaR-like_PG-bd"/>
</dbReference>
<dbReference type="Proteomes" id="UP001210339">
    <property type="component" value="Chromosome"/>
</dbReference>
<keyword evidence="3 6" id="KW-0133">Cell shape</keyword>